<dbReference type="RefSeq" id="WP_093406963.1">
    <property type="nucleotide sequence ID" value="NZ_FOVL01000005.1"/>
</dbReference>
<dbReference type="EMBL" id="FOVL01000005">
    <property type="protein sequence ID" value="SFN45722.1"/>
    <property type="molecule type" value="Genomic_DNA"/>
</dbReference>
<dbReference type="STRING" id="287099.SAMN05660413_01125"/>
<evidence type="ECO:0000256" key="2">
    <source>
        <dbReference type="RuleBase" id="RU003476"/>
    </source>
</evidence>
<evidence type="ECO:0000259" key="3">
    <source>
        <dbReference type="PROSITE" id="PS51462"/>
    </source>
</evidence>
<dbReference type="SUPFAM" id="SSF55811">
    <property type="entry name" value="Nudix"/>
    <property type="match status" value="1"/>
</dbReference>
<comment type="similarity">
    <text evidence="2">Belongs to the Nudix hydrolase family.</text>
</comment>
<gene>
    <name evidence="4" type="ORF">SAMN05660413_01125</name>
</gene>
<evidence type="ECO:0000256" key="1">
    <source>
        <dbReference type="ARBA" id="ARBA00022801"/>
    </source>
</evidence>
<accession>A0A1I4Z618</accession>
<dbReference type="Gene3D" id="3.90.79.10">
    <property type="entry name" value="Nucleoside Triphosphate Pyrophosphohydrolase"/>
    <property type="match status" value="1"/>
</dbReference>
<name>A0A1I4Z618_9FLAO</name>
<evidence type="ECO:0000313" key="5">
    <source>
        <dbReference type="Proteomes" id="UP000199153"/>
    </source>
</evidence>
<dbReference type="GO" id="GO:0016787">
    <property type="term" value="F:hydrolase activity"/>
    <property type="evidence" value="ECO:0007669"/>
    <property type="project" value="UniProtKB-KW"/>
</dbReference>
<dbReference type="PROSITE" id="PS00893">
    <property type="entry name" value="NUDIX_BOX"/>
    <property type="match status" value="1"/>
</dbReference>
<dbReference type="InterPro" id="IPR000086">
    <property type="entry name" value="NUDIX_hydrolase_dom"/>
</dbReference>
<dbReference type="InterPro" id="IPR020476">
    <property type="entry name" value="Nudix_hydrolase"/>
</dbReference>
<keyword evidence="1 2" id="KW-0378">Hydrolase</keyword>
<dbReference type="PANTHER" id="PTHR43736">
    <property type="entry name" value="ADP-RIBOSE PYROPHOSPHATASE"/>
    <property type="match status" value="1"/>
</dbReference>
<dbReference type="Proteomes" id="UP000199153">
    <property type="component" value="Unassembled WGS sequence"/>
</dbReference>
<dbReference type="OrthoDB" id="9786141at2"/>
<dbReference type="Pfam" id="PF00293">
    <property type="entry name" value="NUDIX"/>
    <property type="match status" value="1"/>
</dbReference>
<evidence type="ECO:0000313" key="4">
    <source>
        <dbReference type="EMBL" id="SFN45722.1"/>
    </source>
</evidence>
<keyword evidence="5" id="KW-1185">Reference proteome</keyword>
<dbReference type="AlphaFoldDB" id="A0A1I4Z618"/>
<dbReference type="InterPro" id="IPR015797">
    <property type="entry name" value="NUDIX_hydrolase-like_dom_sf"/>
</dbReference>
<dbReference type="PRINTS" id="PR00502">
    <property type="entry name" value="NUDIXFAMILY"/>
</dbReference>
<feature type="domain" description="Nudix hydrolase" evidence="3">
    <location>
        <begin position="4"/>
        <end position="136"/>
    </location>
</feature>
<protein>
    <submittedName>
        <fullName evidence="4">8-oxo-dGTP diphosphatase</fullName>
    </submittedName>
</protein>
<dbReference type="PROSITE" id="PS51462">
    <property type="entry name" value="NUDIX"/>
    <property type="match status" value="1"/>
</dbReference>
<proteinExistence type="inferred from homology"/>
<dbReference type="PANTHER" id="PTHR43736:SF4">
    <property type="entry name" value="SLR1690 PROTEIN"/>
    <property type="match status" value="1"/>
</dbReference>
<reference evidence="4 5" key="1">
    <citation type="submission" date="2016-10" db="EMBL/GenBank/DDBJ databases">
        <authorList>
            <person name="de Groot N.N."/>
        </authorList>
    </citation>
    <scope>NUCLEOTIDE SEQUENCE [LARGE SCALE GENOMIC DNA]</scope>
    <source>
        <strain evidence="4 5">DSM 17794</strain>
    </source>
</reference>
<organism evidence="4 5">
    <name type="scientific">Salegentibacter flavus</name>
    <dbReference type="NCBI Taxonomy" id="287099"/>
    <lineage>
        <taxon>Bacteria</taxon>
        <taxon>Pseudomonadati</taxon>
        <taxon>Bacteroidota</taxon>
        <taxon>Flavobacteriia</taxon>
        <taxon>Flavobacteriales</taxon>
        <taxon>Flavobacteriaceae</taxon>
        <taxon>Salegentibacter</taxon>
    </lineage>
</organism>
<dbReference type="InterPro" id="IPR020084">
    <property type="entry name" value="NUDIX_hydrolase_CS"/>
</dbReference>
<dbReference type="CDD" id="cd18873">
    <property type="entry name" value="NUDIX_NadM_like"/>
    <property type="match status" value="1"/>
</dbReference>
<sequence length="136" mass="15352">MKQEIAVTVDIVAFCNSNNKINVLLIKRKNDPFKGQWAIPGGFVDENENLENAAKREFAEETGIKVRTIEQVRAFGTPGRDPRGRTISIAFLCWIDCEENLVAGDDAVEAKWFKLDELPDLAFDHIEIIKAAENYL</sequence>